<dbReference type="SUPFAM" id="SSF53756">
    <property type="entry name" value="UDP-Glycosyltransferase/glycogen phosphorylase"/>
    <property type="match status" value="1"/>
</dbReference>
<evidence type="ECO:0000256" key="2">
    <source>
        <dbReference type="ARBA" id="ARBA00022676"/>
    </source>
</evidence>
<gene>
    <name evidence="5" type="ORF">A130_08245</name>
</gene>
<keyword evidence="3" id="KW-0808">Transferase</keyword>
<name>A0A1E5CNS3_9VIBR</name>
<dbReference type="GO" id="GO:1901135">
    <property type="term" value="P:carbohydrate derivative metabolic process"/>
    <property type="evidence" value="ECO:0007669"/>
    <property type="project" value="UniProtKB-ARBA"/>
</dbReference>
<dbReference type="Gene3D" id="3.40.50.2000">
    <property type="entry name" value="Glycogen Phosphorylase B"/>
    <property type="match status" value="2"/>
</dbReference>
<evidence type="ECO:0000256" key="1">
    <source>
        <dbReference type="ARBA" id="ARBA00009481"/>
    </source>
</evidence>
<keyword evidence="6" id="KW-1185">Reference proteome</keyword>
<keyword evidence="2" id="KW-0328">Glycosyltransferase</keyword>
<evidence type="ECO:0000313" key="6">
    <source>
        <dbReference type="Proteomes" id="UP000094165"/>
    </source>
</evidence>
<evidence type="ECO:0000259" key="4">
    <source>
        <dbReference type="Pfam" id="PF00534"/>
    </source>
</evidence>
<dbReference type="Proteomes" id="UP000094165">
    <property type="component" value="Unassembled WGS sequence"/>
</dbReference>
<reference evidence="5 6" key="1">
    <citation type="journal article" date="2012" name="Science">
        <title>Ecological populations of bacteria act as socially cohesive units of antibiotic production and resistance.</title>
        <authorList>
            <person name="Cordero O.X."/>
            <person name="Wildschutte H."/>
            <person name="Kirkup B."/>
            <person name="Proehl S."/>
            <person name="Ngo L."/>
            <person name="Hussain F."/>
            <person name="Le Roux F."/>
            <person name="Mincer T."/>
            <person name="Polz M.F."/>
        </authorList>
    </citation>
    <scope>NUCLEOTIDE SEQUENCE [LARGE SCALE GENOMIC DNA]</scope>
    <source>
        <strain evidence="5 6">FF-238</strain>
    </source>
</reference>
<comment type="caution">
    <text evidence="5">The sequence shown here is derived from an EMBL/GenBank/DDBJ whole genome shotgun (WGS) entry which is preliminary data.</text>
</comment>
<protein>
    <submittedName>
        <fullName evidence="5">Polysaccharide biosynthesis protein</fullName>
    </submittedName>
</protein>
<dbReference type="GO" id="GO:0016757">
    <property type="term" value="F:glycosyltransferase activity"/>
    <property type="evidence" value="ECO:0007669"/>
    <property type="project" value="UniProtKB-KW"/>
</dbReference>
<dbReference type="PANTHER" id="PTHR12526">
    <property type="entry name" value="GLYCOSYLTRANSFERASE"/>
    <property type="match status" value="1"/>
</dbReference>
<dbReference type="PANTHER" id="PTHR12526:SF640">
    <property type="entry name" value="COLANIC ACID BIOSYNTHESIS GLYCOSYLTRANSFERASE WCAL-RELATED"/>
    <property type="match status" value="1"/>
</dbReference>
<accession>A0A1E5CNS3</accession>
<dbReference type="RefSeq" id="WP_017053502.1">
    <property type="nucleotide sequence ID" value="NZ_AJYW02000298.1"/>
</dbReference>
<comment type="similarity">
    <text evidence="1">Belongs to the glycosyltransferase group 1 family. Glycosyltransferase 4 subfamily.</text>
</comment>
<evidence type="ECO:0000313" key="5">
    <source>
        <dbReference type="EMBL" id="OEE71108.1"/>
    </source>
</evidence>
<dbReference type="CDD" id="cd03801">
    <property type="entry name" value="GT4_PimA-like"/>
    <property type="match status" value="1"/>
</dbReference>
<dbReference type="Pfam" id="PF00534">
    <property type="entry name" value="Glycos_transf_1"/>
    <property type="match status" value="1"/>
</dbReference>
<evidence type="ECO:0000256" key="3">
    <source>
        <dbReference type="ARBA" id="ARBA00022679"/>
    </source>
</evidence>
<organism evidence="5 6">
    <name type="scientific">Vibrio genomosp. F6 str. FF-238</name>
    <dbReference type="NCBI Taxonomy" id="1191298"/>
    <lineage>
        <taxon>Bacteria</taxon>
        <taxon>Pseudomonadati</taxon>
        <taxon>Pseudomonadota</taxon>
        <taxon>Gammaproteobacteria</taxon>
        <taxon>Vibrionales</taxon>
        <taxon>Vibrionaceae</taxon>
        <taxon>Vibrio</taxon>
    </lineage>
</organism>
<sequence length="361" mass="40171">MNKKINITVATDIHGQGGVATVLSVYKECGFFENNRVKLIASHSSNNKWGHLGAAQLFVMCIFKLAYYILFDDVGLVHIHMSSRGSYKRKSLLVRMVKALNTKVILHLHGAEFREFYANECDEKKKTHIRKTFEMSDKVIVLSSHWLDWAYQTLNKSDHVNVIYNAVPTLSIKRSEVQPGKIAFLGRIGPRKGALDLIHAFKQIKHALPHTTLMMAGDGNICEYKEEAIKLGIDDSVHFLGWVSGQEKLDILKKADVYCLPSYNEGFPMGVLEAMSAGIAVVSSYAGGIPDAISDGVDGLLVDAGDIKNLEQALITMISDRDANREFVNAAKTKFDDNFSLDAIIPQMQKVYDDMLGSENE</sequence>
<dbReference type="AlphaFoldDB" id="A0A1E5CNS3"/>
<proteinExistence type="inferred from homology"/>
<dbReference type="InterPro" id="IPR001296">
    <property type="entry name" value="Glyco_trans_1"/>
</dbReference>
<feature type="domain" description="Glycosyl transferase family 1" evidence="4">
    <location>
        <begin position="178"/>
        <end position="333"/>
    </location>
</feature>
<dbReference type="EMBL" id="AJYW02000298">
    <property type="protein sequence ID" value="OEE71108.1"/>
    <property type="molecule type" value="Genomic_DNA"/>
</dbReference>